<name>A0AAU8M2P4_9BACT</name>
<keyword evidence="1" id="KW-0472">Membrane</keyword>
<gene>
    <name evidence="2" type="ORF">Q3M24_11760</name>
</gene>
<feature type="transmembrane region" description="Helical" evidence="1">
    <location>
        <begin position="63"/>
        <end position="82"/>
    </location>
</feature>
<keyword evidence="1" id="KW-0812">Transmembrane</keyword>
<proteinExistence type="predicted"/>
<dbReference type="Pfam" id="PF04307">
    <property type="entry name" value="YdjM"/>
    <property type="match status" value="1"/>
</dbReference>
<dbReference type="KEGG" id="eaj:Q3M24_11760"/>
<protein>
    <submittedName>
        <fullName evidence="2">Metal-dependent hydrolase</fullName>
    </submittedName>
</protein>
<dbReference type="GO" id="GO:0016787">
    <property type="term" value="F:hydrolase activity"/>
    <property type="evidence" value="ECO:0007669"/>
    <property type="project" value="UniProtKB-KW"/>
</dbReference>
<evidence type="ECO:0000256" key="1">
    <source>
        <dbReference type="SAM" id="Phobius"/>
    </source>
</evidence>
<reference evidence="2" key="2">
    <citation type="submission" date="2024-06" db="EMBL/GenBank/DDBJ databases">
        <authorList>
            <person name="Plum-Jensen L.E."/>
            <person name="Schramm A."/>
            <person name="Marshall I.P.G."/>
        </authorList>
    </citation>
    <scope>NUCLEOTIDE SEQUENCE</scope>
    <source>
        <strain evidence="2">Rat1</strain>
    </source>
</reference>
<feature type="transmembrane region" description="Helical" evidence="1">
    <location>
        <begin position="94"/>
        <end position="119"/>
    </location>
</feature>
<organism evidence="2">
    <name type="scientific">Candidatus Electrothrix aestuarii</name>
    <dbReference type="NCBI Taxonomy" id="3062594"/>
    <lineage>
        <taxon>Bacteria</taxon>
        <taxon>Pseudomonadati</taxon>
        <taxon>Thermodesulfobacteriota</taxon>
        <taxon>Desulfobulbia</taxon>
        <taxon>Desulfobulbales</taxon>
        <taxon>Desulfobulbaceae</taxon>
        <taxon>Candidatus Electrothrix</taxon>
    </lineage>
</organism>
<dbReference type="EMBL" id="CP159373">
    <property type="protein sequence ID" value="XCN75368.1"/>
    <property type="molecule type" value="Genomic_DNA"/>
</dbReference>
<reference evidence="2" key="1">
    <citation type="journal article" date="2024" name="Syst. Appl. Microbiol.">
        <title>First single-strain enrichments of Electrothrix cable bacteria, description of E. aestuarii sp. nov. and E. rattekaaiensis sp. nov., and proposal of a cable bacteria taxonomy following the rules of the SeqCode.</title>
        <authorList>
            <person name="Plum-Jensen L.E."/>
            <person name="Schramm A."/>
            <person name="Marshall I.P.G."/>
        </authorList>
    </citation>
    <scope>NUCLEOTIDE SEQUENCE</scope>
    <source>
        <strain evidence="2">Rat1</strain>
    </source>
</reference>
<evidence type="ECO:0000313" key="2">
    <source>
        <dbReference type="EMBL" id="XCN75368.1"/>
    </source>
</evidence>
<dbReference type="InterPro" id="IPR007404">
    <property type="entry name" value="YdjM-like"/>
</dbReference>
<dbReference type="AlphaFoldDB" id="A0AAU8M2P4"/>
<keyword evidence="2" id="KW-0378">Hydrolase</keyword>
<sequence>MFIAHIPSGYIMSVLLLERVRHVQDFRLSFVTAGMIGSIAPDLDMAFFYLVDHRQVHHHKYVTHWPLFWLCLVAVSIVWLRLSGYSKAACLSLIFTLGGFLHLILDIFVGDIWCFAPFSDKAYAMFTVPALFKPWWMNFFLHWSFSVELIICLWALVLYRRRTERPL</sequence>
<keyword evidence="1" id="KW-1133">Transmembrane helix</keyword>
<feature type="transmembrane region" description="Helical" evidence="1">
    <location>
        <begin position="139"/>
        <end position="159"/>
    </location>
</feature>
<feature type="transmembrane region" description="Helical" evidence="1">
    <location>
        <begin position="28"/>
        <end position="51"/>
    </location>
</feature>
<accession>A0AAU8M2P4</accession>